<evidence type="ECO:0000256" key="1">
    <source>
        <dbReference type="ARBA" id="ARBA00005033"/>
    </source>
</evidence>
<comment type="similarity">
    <text evidence="2 7">Belongs to the PanB family.</text>
</comment>
<evidence type="ECO:0000256" key="2">
    <source>
        <dbReference type="ARBA" id="ARBA00008676"/>
    </source>
</evidence>
<keyword evidence="7" id="KW-0963">Cytoplasm</keyword>
<dbReference type="UniPathway" id="UPA00028">
    <property type="reaction ID" value="UER00003"/>
</dbReference>
<dbReference type="AlphaFoldDB" id="A0A317EF17"/>
<dbReference type="NCBIfam" id="TIGR00222">
    <property type="entry name" value="panB"/>
    <property type="match status" value="1"/>
</dbReference>
<comment type="pathway">
    <text evidence="1 7">Cofactor biosynthesis; (R)-pantothenate biosynthesis; (R)-pantoate from 3-methyl-2-oxobutanoate: step 1/2.</text>
</comment>
<comment type="subunit">
    <text evidence="3 7">Homodecamer; pentamer of dimers.</text>
</comment>
<dbReference type="CDD" id="cd06557">
    <property type="entry name" value="KPHMT-like"/>
    <property type="match status" value="1"/>
</dbReference>
<feature type="binding site" evidence="7 9">
    <location>
        <position position="89"/>
    </location>
    <ligand>
        <name>3-methyl-2-oxobutanoate</name>
        <dbReference type="ChEBI" id="CHEBI:11851"/>
    </ligand>
</feature>
<dbReference type="InterPro" id="IPR015813">
    <property type="entry name" value="Pyrv/PenolPyrv_kinase-like_dom"/>
</dbReference>
<name>A0A317EF17_9PROT</name>
<evidence type="ECO:0000256" key="6">
    <source>
        <dbReference type="ARBA" id="ARBA00056497"/>
    </source>
</evidence>
<dbReference type="PIRSF" id="PIRSF000388">
    <property type="entry name" value="Pantoate_hydroxy_MeTrfase"/>
    <property type="match status" value="1"/>
</dbReference>
<dbReference type="GO" id="GO:0032259">
    <property type="term" value="P:methylation"/>
    <property type="evidence" value="ECO:0007669"/>
    <property type="project" value="UniProtKB-KW"/>
</dbReference>
<dbReference type="InterPro" id="IPR040442">
    <property type="entry name" value="Pyrv_kinase-like_dom_sf"/>
</dbReference>
<dbReference type="RefSeq" id="WP_109902774.1">
    <property type="nucleotide sequence ID" value="NZ_QGLE01000002.1"/>
</dbReference>
<evidence type="ECO:0000256" key="7">
    <source>
        <dbReference type="HAMAP-Rule" id="MF_00156"/>
    </source>
</evidence>
<comment type="subcellular location">
    <subcellularLocation>
        <location evidence="7">Cytoplasm</location>
    </subcellularLocation>
</comment>
<keyword evidence="12" id="KW-1185">Reference proteome</keyword>
<comment type="cofactor">
    <cofactor evidence="7 10">
        <name>Mg(2+)</name>
        <dbReference type="ChEBI" id="CHEBI:18420"/>
    </cofactor>
    <text evidence="7 10">Binds 1 Mg(2+) ion per subunit.</text>
</comment>
<evidence type="ECO:0000256" key="3">
    <source>
        <dbReference type="ARBA" id="ARBA00011424"/>
    </source>
</evidence>
<feature type="binding site" evidence="7 10">
    <location>
        <position position="121"/>
    </location>
    <ligand>
        <name>Mg(2+)</name>
        <dbReference type="ChEBI" id="CHEBI:18420"/>
    </ligand>
</feature>
<dbReference type="InterPro" id="IPR003700">
    <property type="entry name" value="Pantoate_hydroxy_MeTrfase"/>
</dbReference>
<reference evidence="11 12" key="1">
    <citation type="submission" date="2018-05" db="EMBL/GenBank/DDBJ databases">
        <title>Zavarzinia sp. HR-AS.</title>
        <authorList>
            <person name="Lee Y."/>
            <person name="Jeon C.O."/>
        </authorList>
    </citation>
    <scope>NUCLEOTIDE SEQUENCE [LARGE SCALE GENOMIC DNA]</scope>
    <source>
        <strain evidence="11 12">HR-AS</strain>
    </source>
</reference>
<evidence type="ECO:0000256" key="4">
    <source>
        <dbReference type="ARBA" id="ARBA00022655"/>
    </source>
</evidence>
<dbReference type="Gene3D" id="3.20.20.60">
    <property type="entry name" value="Phosphoenolpyruvate-binding domains"/>
    <property type="match status" value="1"/>
</dbReference>
<keyword evidence="5 7" id="KW-0808">Transferase</keyword>
<dbReference type="NCBIfam" id="NF001452">
    <property type="entry name" value="PRK00311.1"/>
    <property type="match status" value="1"/>
</dbReference>
<sequence length="284" mass="29395">MSAQSTVIKTNTVPRLRARKGGEPIVCLTAYTAPMAQLLDPHADLLLVGDSLGMVVYGLPSTVPVTMDMMIAHGAAVVRGASKALVVIDMPFGTYEESPAQAYRNAVRILQETGASAVKLEGGVVMAETIRFLTARGVPVMGHIGLLPQSVNTSGGYAALGTKDTAGWDAIIADAQAVAAAGAFSIVVEAVSEPLAVRVTESIDVPTIGIGASAACDGQVLVIDDMLGMSNRTPKFVKRYAELGVAIGEAAAAYAAEVRSRQFPSEAYTYRLKGDNRGPGGTGT</sequence>
<dbReference type="PANTHER" id="PTHR20881">
    <property type="entry name" value="3-METHYL-2-OXOBUTANOATE HYDROXYMETHYLTRANSFERASE"/>
    <property type="match status" value="1"/>
</dbReference>
<feature type="binding site" evidence="7 9">
    <location>
        <begin position="50"/>
        <end position="51"/>
    </location>
    <ligand>
        <name>3-methyl-2-oxobutanoate</name>
        <dbReference type="ChEBI" id="CHEBI:11851"/>
    </ligand>
</feature>
<proteinExistence type="inferred from homology"/>
<evidence type="ECO:0000256" key="5">
    <source>
        <dbReference type="ARBA" id="ARBA00022679"/>
    </source>
</evidence>
<keyword evidence="4 7" id="KW-0566">Pantothenate biosynthesis</keyword>
<evidence type="ECO:0000256" key="9">
    <source>
        <dbReference type="PIRSR" id="PIRSR000388-2"/>
    </source>
</evidence>
<evidence type="ECO:0000256" key="10">
    <source>
        <dbReference type="PIRSR" id="PIRSR000388-3"/>
    </source>
</evidence>
<comment type="function">
    <text evidence="6 7">Catalyzes the reversible reaction in which hydroxymethyl group from 5,10-methylenetetrahydrofolate is transferred onto alpha-ketoisovalerate to form ketopantoate.</text>
</comment>
<accession>A0A317EF17</accession>
<evidence type="ECO:0000313" key="11">
    <source>
        <dbReference type="EMBL" id="PWR24884.1"/>
    </source>
</evidence>
<dbReference type="GO" id="GO:0008168">
    <property type="term" value="F:methyltransferase activity"/>
    <property type="evidence" value="ECO:0007669"/>
    <property type="project" value="UniProtKB-KW"/>
</dbReference>
<dbReference type="Pfam" id="PF02548">
    <property type="entry name" value="Pantoate_transf"/>
    <property type="match status" value="1"/>
</dbReference>
<keyword evidence="7 10" id="KW-0460">Magnesium</keyword>
<evidence type="ECO:0000256" key="8">
    <source>
        <dbReference type="PIRSR" id="PIRSR000388-1"/>
    </source>
</evidence>
<keyword evidence="7 10" id="KW-0479">Metal-binding</keyword>
<dbReference type="GO" id="GO:0005737">
    <property type="term" value="C:cytoplasm"/>
    <property type="evidence" value="ECO:0007669"/>
    <property type="project" value="UniProtKB-SubCell"/>
</dbReference>
<dbReference type="GO" id="GO:0000287">
    <property type="term" value="F:magnesium ion binding"/>
    <property type="evidence" value="ECO:0007669"/>
    <property type="project" value="TreeGrafter"/>
</dbReference>
<gene>
    <name evidence="7 11" type="primary">panB</name>
    <name evidence="11" type="ORF">DKG74_03680</name>
</gene>
<comment type="catalytic activity">
    <reaction evidence="7">
        <text>(6R)-5,10-methylene-5,6,7,8-tetrahydrofolate + 3-methyl-2-oxobutanoate + H2O = 2-dehydropantoate + (6S)-5,6,7,8-tetrahydrofolate</text>
        <dbReference type="Rhea" id="RHEA:11824"/>
        <dbReference type="ChEBI" id="CHEBI:11561"/>
        <dbReference type="ChEBI" id="CHEBI:11851"/>
        <dbReference type="ChEBI" id="CHEBI:15377"/>
        <dbReference type="ChEBI" id="CHEBI:15636"/>
        <dbReference type="ChEBI" id="CHEBI:57453"/>
        <dbReference type="EC" id="2.1.2.11"/>
    </reaction>
</comment>
<feature type="binding site" evidence="7 10">
    <location>
        <position position="50"/>
    </location>
    <ligand>
        <name>Mg(2+)</name>
        <dbReference type="ChEBI" id="CHEBI:18420"/>
    </ligand>
</feature>
<feature type="active site" description="Proton acceptor" evidence="7 8">
    <location>
        <position position="189"/>
    </location>
</feature>
<dbReference type="GO" id="GO:0003864">
    <property type="term" value="F:3-methyl-2-oxobutanoate hydroxymethyltransferase activity"/>
    <property type="evidence" value="ECO:0007669"/>
    <property type="project" value="UniProtKB-UniRule"/>
</dbReference>
<feature type="binding site" evidence="7 10">
    <location>
        <position position="89"/>
    </location>
    <ligand>
        <name>Mg(2+)</name>
        <dbReference type="ChEBI" id="CHEBI:18420"/>
    </ligand>
</feature>
<dbReference type="OrthoDB" id="9781789at2"/>
<dbReference type="SUPFAM" id="SSF51621">
    <property type="entry name" value="Phosphoenolpyruvate/pyruvate domain"/>
    <property type="match status" value="1"/>
</dbReference>
<dbReference type="EC" id="2.1.2.11" evidence="7"/>
<protein>
    <recommendedName>
        <fullName evidence="7">3-methyl-2-oxobutanoate hydroxymethyltransferase</fullName>
        <ecNumber evidence="7">2.1.2.11</ecNumber>
    </recommendedName>
    <alternativeName>
        <fullName evidence="7">Ketopantoate hydroxymethyltransferase</fullName>
        <shortName evidence="7">KPHMT</shortName>
    </alternativeName>
</protein>
<dbReference type="EMBL" id="QGLE01000002">
    <property type="protein sequence ID" value="PWR24884.1"/>
    <property type="molecule type" value="Genomic_DNA"/>
</dbReference>
<dbReference type="Proteomes" id="UP000245461">
    <property type="component" value="Unassembled WGS sequence"/>
</dbReference>
<dbReference type="PANTHER" id="PTHR20881:SF0">
    <property type="entry name" value="3-METHYL-2-OXOBUTANOATE HYDROXYMETHYLTRANSFERASE"/>
    <property type="match status" value="1"/>
</dbReference>
<evidence type="ECO:0000313" key="12">
    <source>
        <dbReference type="Proteomes" id="UP000245461"/>
    </source>
</evidence>
<organism evidence="11 12">
    <name type="scientific">Zavarzinia aquatilis</name>
    <dbReference type="NCBI Taxonomy" id="2211142"/>
    <lineage>
        <taxon>Bacteria</taxon>
        <taxon>Pseudomonadati</taxon>
        <taxon>Pseudomonadota</taxon>
        <taxon>Alphaproteobacteria</taxon>
        <taxon>Rhodospirillales</taxon>
        <taxon>Zavarziniaceae</taxon>
        <taxon>Zavarzinia</taxon>
    </lineage>
</organism>
<feature type="binding site" evidence="7 9">
    <location>
        <position position="119"/>
    </location>
    <ligand>
        <name>3-methyl-2-oxobutanoate</name>
        <dbReference type="ChEBI" id="CHEBI:11851"/>
    </ligand>
</feature>
<keyword evidence="11" id="KW-0489">Methyltransferase</keyword>
<comment type="caution">
    <text evidence="11">The sequence shown here is derived from an EMBL/GenBank/DDBJ whole genome shotgun (WGS) entry which is preliminary data.</text>
</comment>
<dbReference type="FunFam" id="3.20.20.60:FF:000003">
    <property type="entry name" value="3-methyl-2-oxobutanoate hydroxymethyltransferase"/>
    <property type="match status" value="1"/>
</dbReference>
<dbReference type="GO" id="GO:0015940">
    <property type="term" value="P:pantothenate biosynthetic process"/>
    <property type="evidence" value="ECO:0007669"/>
    <property type="project" value="UniProtKB-UniRule"/>
</dbReference>
<dbReference type="HAMAP" id="MF_00156">
    <property type="entry name" value="PanB"/>
    <property type="match status" value="1"/>
</dbReference>